<gene>
    <name evidence="7" type="primary">murD</name>
    <name evidence="11" type="ORF">A2664_04085</name>
</gene>
<dbReference type="Pfam" id="PF02875">
    <property type="entry name" value="Mur_ligase_C"/>
    <property type="match status" value="1"/>
</dbReference>
<keyword evidence="7 8" id="KW-0132">Cell division</keyword>
<comment type="subcellular location">
    <subcellularLocation>
        <location evidence="1 7 8">Cytoplasm</location>
    </subcellularLocation>
</comment>
<evidence type="ECO:0000259" key="9">
    <source>
        <dbReference type="Pfam" id="PF02875"/>
    </source>
</evidence>
<dbReference type="InterPro" id="IPR036565">
    <property type="entry name" value="Mur-like_cat_sf"/>
</dbReference>
<name>A0A1G2M3Z3_9BACT</name>
<dbReference type="InterPro" id="IPR004101">
    <property type="entry name" value="Mur_ligase_C"/>
</dbReference>
<dbReference type="UniPathway" id="UPA00219"/>
<evidence type="ECO:0000256" key="2">
    <source>
        <dbReference type="ARBA" id="ARBA00004752"/>
    </source>
</evidence>
<dbReference type="Gene3D" id="3.90.190.20">
    <property type="entry name" value="Mur ligase, C-terminal domain"/>
    <property type="match status" value="1"/>
</dbReference>
<keyword evidence="4 7" id="KW-0436">Ligase</keyword>
<dbReference type="InterPro" id="IPR036615">
    <property type="entry name" value="Mur_ligase_C_dom_sf"/>
</dbReference>
<evidence type="ECO:0000256" key="6">
    <source>
        <dbReference type="ARBA" id="ARBA00022840"/>
    </source>
</evidence>
<dbReference type="GO" id="GO:0008764">
    <property type="term" value="F:UDP-N-acetylmuramoylalanine-D-glutamate ligase activity"/>
    <property type="evidence" value="ECO:0007669"/>
    <property type="project" value="UniProtKB-UniRule"/>
</dbReference>
<dbReference type="GO" id="GO:0005737">
    <property type="term" value="C:cytoplasm"/>
    <property type="evidence" value="ECO:0007669"/>
    <property type="project" value="UniProtKB-SubCell"/>
</dbReference>
<feature type="binding site" evidence="7">
    <location>
        <begin position="92"/>
        <end position="98"/>
    </location>
    <ligand>
        <name>ATP</name>
        <dbReference type="ChEBI" id="CHEBI:30616"/>
    </ligand>
</feature>
<dbReference type="STRING" id="1802301.A2664_04085"/>
<keyword evidence="7 8" id="KW-0961">Cell wall biogenesis/degradation</keyword>
<evidence type="ECO:0000256" key="5">
    <source>
        <dbReference type="ARBA" id="ARBA00022741"/>
    </source>
</evidence>
<protein>
    <recommendedName>
        <fullName evidence="7 8">UDP-N-acetylmuramoylalanine--D-glutamate ligase</fullName>
        <ecNumber evidence="7 8">6.3.2.9</ecNumber>
    </recommendedName>
    <alternativeName>
        <fullName evidence="7">D-glutamic acid-adding enzyme</fullName>
    </alternativeName>
    <alternativeName>
        <fullName evidence="7">UDP-N-acetylmuramoyl-L-alanyl-D-glutamate synthetase</fullName>
    </alternativeName>
</protein>
<dbReference type="InterPro" id="IPR005762">
    <property type="entry name" value="MurD"/>
</dbReference>
<dbReference type="Pfam" id="PF08245">
    <property type="entry name" value="Mur_ligase_M"/>
    <property type="match status" value="1"/>
</dbReference>
<dbReference type="Proteomes" id="UP000178873">
    <property type="component" value="Unassembled WGS sequence"/>
</dbReference>
<evidence type="ECO:0000313" key="11">
    <source>
        <dbReference type="EMBL" id="OHA17761.1"/>
    </source>
</evidence>
<dbReference type="SUPFAM" id="SSF53244">
    <property type="entry name" value="MurD-like peptide ligases, peptide-binding domain"/>
    <property type="match status" value="1"/>
</dbReference>
<dbReference type="NCBIfam" id="TIGR01087">
    <property type="entry name" value="murD"/>
    <property type="match status" value="1"/>
</dbReference>
<sequence length="412" mass="46061">MTLKELQNKKILILGFGIEGKATLSFLKRFFPDKEIGIADQKDGLDYLKKQEEYDLVIKTAGIPRRVVTKPYTTATNIFFANTKGKVIGVTGSKGKSTTASLIYSIIKASGKKVKLVGNIGKPMLDELEGDDDSDYMYVAELSSYQLEDIEYSPHISVFTAFFPEHMDYHGGLEEYWQAKKNIIAQATKKDFFVFNPRVDRLNKLSKETKAQATPFIKELPFSRDVIPLLGDHNTDNVCAAVTVARLLSISDTVSEKAVRAFKPLPHRLELVGTFKDITFYDDAISTTPESTIAALQSLSNVQTLLLGGTDRGYDFTALAYEVILHGTSHVVLFPESGEKIKAAILKALENRKQDIPEFFETNDMKKAVEYAYTHTPEGSICLLSCASPSYSIWKNFEEKGDLFQRSIRELA</sequence>
<dbReference type="EMBL" id="MHRF01000013">
    <property type="protein sequence ID" value="OHA17761.1"/>
    <property type="molecule type" value="Genomic_DNA"/>
</dbReference>
<dbReference type="GO" id="GO:0005524">
    <property type="term" value="F:ATP binding"/>
    <property type="evidence" value="ECO:0007669"/>
    <property type="project" value="UniProtKB-UniRule"/>
</dbReference>
<evidence type="ECO:0000256" key="4">
    <source>
        <dbReference type="ARBA" id="ARBA00022598"/>
    </source>
</evidence>
<keyword evidence="7 8" id="KW-0131">Cell cycle</keyword>
<feature type="domain" description="Mur ligase C-terminal" evidence="9">
    <location>
        <begin position="267"/>
        <end position="385"/>
    </location>
</feature>
<dbReference type="GO" id="GO:0051301">
    <property type="term" value="P:cell division"/>
    <property type="evidence" value="ECO:0007669"/>
    <property type="project" value="UniProtKB-KW"/>
</dbReference>
<comment type="similarity">
    <text evidence="7">Belongs to the MurCDEF family.</text>
</comment>
<dbReference type="GO" id="GO:0008360">
    <property type="term" value="P:regulation of cell shape"/>
    <property type="evidence" value="ECO:0007669"/>
    <property type="project" value="UniProtKB-KW"/>
</dbReference>
<dbReference type="HAMAP" id="MF_00639">
    <property type="entry name" value="MurD"/>
    <property type="match status" value="1"/>
</dbReference>
<comment type="function">
    <text evidence="7 8">Cell wall formation. Catalyzes the addition of glutamate to the nucleotide precursor UDP-N-acetylmuramoyl-L-alanine (UMA).</text>
</comment>
<accession>A0A1G2M3Z3</accession>
<dbReference type="EC" id="6.3.2.9" evidence="7 8"/>
<evidence type="ECO:0000256" key="7">
    <source>
        <dbReference type="HAMAP-Rule" id="MF_00639"/>
    </source>
</evidence>
<dbReference type="SUPFAM" id="SSF53623">
    <property type="entry name" value="MurD-like peptide ligases, catalytic domain"/>
    <property type="match status" value="1"/>
</dbReference>
<keyword evidence="5 7" id="KW-0547">Nucleotide-binding</keyword>
<dbReference type="GO" id="GO:0071555">
    <property type="term" value="P:cell wall organization"/>
    <property type="evidence" value="ECO:0007669"/>
    <property type="project" value="UniProtKB-KW"/>
</dbReference>
<proteinExistence type="inferred from homology"/>
<dbReference type="AlphaFoldDB" id="A0A1G2M3Z3"/>
<evidence type="ECO:0000313" key="12">
    <source>
        <dbReference type="Proteomes" id="UP000178873"/>
    </source>
</evidence>
<keyword evidence="6 7" id="KW-0067">ATP-binding</keyword>
<feature type="domain" description="Mur ligase central" evidence="10">
    <location>
        <begin position="90"/>
        <end position="212"/>
    </location>
</feature>
<dbReference type="InterPro" id="IPR013221">
    <property type="entry name" value="Mur_ligase_cen"/>
</dbReference>
<dbReference type="GO" id="GO:0009252">
    <property type="term" value="P:peptidoglycan biosynthetic process"/>
    <property type="evidence" value="ECO:0007669"/>
    <property type="project" value="UniProtKB-UniRule"/>
</dbReference>
<dbReference type="Gene3D" id="3.40.1190.10">
    <property type="entry name" value="Mur-like, catalytic domain"/>
    <property type="match status" value="1"/>
</dbReference>
<reference evidence="11 12" key="1">
    <citation type="journal article" date="2016" name="Nat. Commun.">
        <title>Thousands of microbial genomes shed light on interconnected biogeochemical processes in an aquifer system.</title>
        <authorList>
            <person name="Anantharaman K."/>
            <person name="Brown C.T."/>
            <person name="Hug L.A."/>
            <person name="Sharon I."/>
            <person name="Castelle C.J."/>
            <person name="Probst A.J."/>
            <person name="Thomas B.C."/>
            <person name="Singh A."/>
            <person name="Wilkins M.J."/>
            <person name="Karaoz U."/>
            <person name="Brodie E.L."/>
            <person name="Williams K.H."/>
            <person name="Hubbard S.S."/>
            <person name="Banfield J.F."/>
        </authorList>
    </citation>
    <scope>NUCLEOTIDE SEQUENCE [LARGE SCALE GENOMIC DNA]</scope>
</reference>
<keyword evidence="3 7" id="KW-0963">Cytoplasm</keyword>
<comment type="pathway">
    <text evidence="2 7 8">Cell wall biogenesis; peptidoglycan biosynthesis.</text>
</comment>
<evidence type="ECO:0000259" key="10">
    <source>
        <dbReference type="Pfam" id="PF08245"/>
    </source>
</evidence>
<organism evidence="11 12">
    <name type="scientific">Candidatus Taylorbacteria bacterium RIFCSPHIGHO2_01_FULL_46_22b</name>
    <dbReference type="NCBI Taxonomy" id="1802301"/>
    <lineage>
        <taxon>Bacteria</taxon>
        <taxon>Candidatus Tayloriibacteriota</taxon>
    </lineage>
</organism>
<keyword evidence="7 8" id="KW-0573">Peptidoglycan synthesis</keyword>
<comment type="catalytic activity">
    <reaction evidence="7 8">
        <text>UDP-N-acetyl-alpha-D-muramoyl-L-alanine + D-glutamate + ATP = UDP-N-acetyl-alpha-D-muramoyl-L-alanyl-D-glutamate + ADP + phosphate + H(+)</text>
        <dbReference type="Rhea" id="RHEA:16429"/>
        <dbReference type="ChEBI" id="CHEBI:15378"/>
        <dbReference type="ChEBI" id="CHEBI:29986"/>
        <dbReference type="ChEBI" id="CHEBI:30616"/>
        <dbReference type="ChEBI" id="CHEBI:43474"/>
        <dbReference type="ChEBI" id="CHEBI:83898"/>
        <dbReference type="ChEBI" id="CHEBI:83900"/>
        <dbReference type="ChEBI" id="CHEBI:456216"/>
        <dbReference type="EC" id="6.3.2.9"/>
    </reaction>
</comment>
<dbReference type="PANTHER" id="PTHR43692">
    <property type="entry name" value="UDP-N-ACETYLMURAMOYLALANINE--D-GLUTAMATE LIGASE"/>
    <property type="match status" value="1"/>
</dbReference>
<dbReference type="PANTHER" id="PTHR43692:SF1">
    <property type="entry name" value="UDP-N-ACETYLMURAMOYLALANINE--D-GLUTAMATE LIGASE"/>
    <property type="match status" value="1"/>
</dbReference>
<keyword evidence="7 8" id="KW-0133">Cell shape</keyword>
<evidence type="ECO:0000256" key="8">
    <source>
        <dbReference type="RuleBase" id="RU003664"/>
    </source>
</evidence>
<comment type="caution">
    <text evidence="11">The sequence shown here is derived from an EMBL/GenBank/DDBJ whole genome shotgun (WGS) entry which is preliminary data.</text>
</comment>
<evidence type="ECO:0000256" key="1">
    <source>
        <dbReference type="ARBA" id="ARBA00004496"/>
    </source>
</evidence>
<evidence type="ECO:0000256" key="3">
    <source>
        <dbReference type="ARBA" id="ARBA00022490"/>
    </source>
</evidence>